<dbReference type="AlphaFoldDB" id="E8V7B9"/>
<reference evidence="1 2" key="1">
    <citation type="journal article" date="2012" name="Stand. Genomic Sci.">
        <title>Complete genome sequence of Terriglobus saanensis type strain SP1PR4(T), an Acidobacteria from tundra soil.</title>
        <authorList>
            <person name="Rawat S.R."/>
            <person name="Mannisto M.K."/>
            <person name="Starovoytov V."/>
            <person name="Goodwin L."/>
            <person name="Nolan M."/>
            <person name="Hauser L."/>
            <person name="Land M."/>
            <person name="Davenport K.W."/>
            <person name="Woyke T."/>
            <person name="Haggblom M.M."/>
        </authorList>
    </citation>
    <scope>NUCLEOTIDE SEQUENCE</scope>
    <source>
        <strain evidence="2">ATCC BAA-1853 / DSM 23119 / SP1PR4</strain>
    </source>
</reference>
<organism evidence="1 2">
    <name type="scientific">Terriglobus saanensis (strain ATCC BAA-1853 / DSM 23119 / SP1PR4)</name>
    <dbReference type="NCBI Taxonomy" id="401053"/>
    <lineage>
        <taxon>Bacteria</taxon>
        <taxon>Pseudomonadati</taxon>
        <taxon>Acidobacteriota</taxon>
        <taxon>Terriglobia</taxon>
        <taxon>Terriglobales</taxon>
        <taxon>Acidobacteriaceae</taxon>
        <taxon>Terriglobus</taxon>
    </lineage>
</organism>
<keyword evidence="2" id="KW-1185">Reference proteome</keyword>
<proteinExistence type="predicted"/>
<dbReference type="Proteomes" id="UP000006844">
    <property type="component" value="Chromosome"/>
</dbReference>
<evidence type="ECO:0000313" key="2">
    <source>
        <dbReference type="Proteomes" id="UP000006844"/>
    </source>
</evidence>
<dbReference type="KEGG" id="tsa:AciPR4_2028"/>
<dbReference type="EMBL" id="CP002467">
    <property type="protein sequence ID" value="ADV82832.1"/>
    <property type="molecule type" value="Genomic_DNA"/>
</dbReference>
<accession>E8V7B9</accession>
<dbReference type="STRING" id="401053.AciPR4_2028"/>
<gene>
    <name evidence="1" type="ordered locus">AciPR4_2028</name>
</gene>
<evidence type="ECO:0000313" key="1">
    <source>
        <dbReference type="EMBL" id="ADV82832.1"/>
    </source>
</evidence>
<name>E8V7B9_TERSS</name>
<sequence length="122" mass="13609">MTTTQQIVVFGRDVALMETRLLVLKTSGFQVRGVYSVEALVNSLCTSKVDLILLGHSLVKDDMESALKIAGQWAPDVPVLRLTIFPWLIAIRNERILDITKGPYRLIETVRAIVSARQAEES</sequence>
<dbReference type="HOGENOM" id="CLU_2025623_0_0_0"/>
<evidence type="ECO:0008006" key="3">
    <source>
        <dbReference type="Google" id="ProtNLM"/>
    </source>
</evidence>
<dbReference type="eggNOG" id="ENOG502ZK83">
    <property type="taxonomic scope" value="Bacteria"/>
</dbReference>
<dbReference type="InterPro" id="IPR011006">
    <property type="entry name" value="CheY-like_superfamily"/>
</dbReference>
<dbReference type="SUPFAM" id="SSF52172">
    <property type="entry name" value="CheY-like"/>
    <property type="match status" value="1"/>
</dbReference>
<protein>
    <recommendedName>
        <fullName evidence="3">Response regulatory domain-containing protein</fullName>
    </recommendedName>
</protein>